<gene>
    <name evidence="2" type="ORF">IHE39_25135</name>
</gene>
<organism evidence="2 3">
    <name type="scientific">Aminobacter carboxidus</name>
    <dbReference type="NCBI Taxonomy" id="376165"/>
    <lineage>
        <taxon>Bacteria</taxon>
        <taxon>Pseudomonadati</taxon>
        <taxon>Pseudomonadota</taxon>
        <taxon>Alphaproteobacteria</taxon>
        <taxon>Hyphomicrobiales</taxon>
        <taxon>Phyllobacteriaceae</taxon>
        <taxon>Aminobacter</taxon>
    </lineage>
</organism>
<keyword evidence="1" id="KW-1133">Transmembrane helix</keyword>
<keyword evidence="1" id="KW-0472">Membrane</keyword>
<keyword evidence="1" id="KW-0812">Transmembrane</keyword>
<evidence type="ECO:0000256" key="1">
    <source>
        <dbReference type="SAM" id="Phobius"/>
    </source>
</evidence>
<dbReference type="RefSeq" id="WP_192568396.1">
    <property type="nucleotide sequence ID" value="NZ_JACZEP010000011.1"/>
</dbReference>
<name>A0ABR9GV67_9HYPH</name>
<evidence type="ECO:0000313" key="3">
    <source>
        <dbReference type="Proteomes" id="UP000598227"/>
    </source>
</evidence>
<reference evidence="2 3" key="1">
    <citation type="submission" date="2020-09" db="EMBL/GenBank/DDBJ databases">
        <title>Draft Genome Sequence of Aminobacter carboxidus type strain DSM 1086, a soil Gram-negative carboxydobacterium.</title>
        <authorList>
            <person name="Turrini P."/>
            <person name="Tescari M."/>
            <person name="Artuso I."/>
            <person name="Lugli G.A."/>
            <person name="Frangipani E."/>
            <person name="Ventura M."/>
            <person name="Visca P."/>
        </authorList>
    </citation>
    <scope>NUCLEOTIDE SEQUENCE [LARGE SCALE GENOMIC DNA]</scope>
    <source>
        <strain evidence="2 3">DSM 1086</strain>
    </source>
</reference>
<accession>A0ABR9GV67</accession>
<keyword evidence="3" id="KW-1185">Reference proteome</keyword>
<sequence>MKNDNWPYKYGPPPDELPENDHGWPGSWLLLAFLLIAPLIYFGPQLGSVEAWIVDLYRTVESWVAPVREFVFS</sequence>
<proteinExistence type="predicted"/>
<protein>
    <submittedName>
        <fullName evidence="2">Uncharacterized protein</fullName>
    </submittedName>
</protein>
<comment type="caution">
    <text evidence="2">The sequence shown here is derived from an EMBL/GenBank/DDBJ whole genome shotgun (WGS) entry which is preliminary data.</text>
</comment>
<dbReference type="EMBL" id="JACZEP010000011">
    <property type="protein sequence ID" value="MBE1207577.1"/>
    <property type="molecule type" value="Genomic_DNA"/>
</dbReference>
<feature type="transmembrane region" description="Helical" evidence="1">
    <location>
        <begin position="23"/>
        <end position="42"/>
    </location>
</feature>
<dbReference type="Proteomes" id="UP000598227">
    <property type="component" value="Unassembled WGS sequence"/>
</dbReference>
<evidence type="ECO:0000313" key="2">
    <source>
        <dbReference type="EMBL" id="MBE1207577.1"/>
    </source>
</evidence>